<sequence>MLTAMLRRLVCLAGLLLAIVPSSAAAQGEDSEWASSSGGHMAFTTSDQDTGVSTLQFVGADGVQAPPEVVTDGYDDPLIALGARGDAILVWYDDDSRLWARYRPVGGVLGPREVVADGVDRDAEAIAVGLDGAGTATIVWPPEKPNETGGLAIVTRSESGSYSAPQAIAAYRVFAPDLAVTDNGSAVLAWRQTRSPKRPNGDQVAVSTRPAGAATFGAPVVVAGVQRNPSEPTVAANDRGDAIVGWSQNRDDAHSRDGVVFTVYGVFRAPGGGFGRTVKLNKTKDMGGPWAAVTSEGRMVLGWTDNLKRRAEVRVRSAAGVLGPPIRLTDDLEENSNLFPLPYGRGLIAWADRDPGVSTINVAQATEDLKLGPAQFITRVHGWFLGPSFATSPQGGLVTVPRPPLRTGDAIRWWRVPLQP</sequence>
<protein>
    <submittedName>
        <fullName evidence="2">Uncharacterized protein</fullName>
    </submittedName>
</protein>
<gene>
    <name evidence="2" type="ORF">OM076_22420</name>
</gene>
<dbReference type="Proteomes" id="UP001149140">
    <property type="component" value="Unassembled WGS sequence"/>
</dbReference>
<evidence type="ECO:0000313" key="3">
    <source>
        <dbReference type="Proteomes" id="UP001149140"/>
    </source>
</evidence>
<reference evidence="2" key="1">
    <citation type="submission" date="2022-10" db="EMBL/GenBank/DDBJ databases">
        <title>The WGS of Solirubrobacter ginsenosidimutans DSM 21036.</title>
        <authorList>
            <person name="Jiang Z."/>
        </authorList>
    </citation>
    <scope>NUCLEOTIDE SEQUENCE</scope>
    <source>
        <strain evidence="2">DSM 21036</strain>
    </source>
</reference>
<keyword evidence="3" id="KW-1185">Reference proteome</keyword>
<comment type="caution">
    <text evidence="2">The sequence shown here is derived from an EMBL/GenBank/DDBJ whole genome shotgun (WGS) entry which is preliminary data.</text>
</comment>
<keyword evidence="1" id="KW-0732">Signal</keyword>
<feature type="chain" id="PRO_5040950692" evidence="1">
    <location>
        <begin position="27"/>
        <end position="420"/>
    </location>
</feature>
<dbReference type="AlphaFoldDB" id="A0A9X3MV33"/>
<organism evidence="2 3">
    <name type="scientific">Solirubrobacter ginsenosidimutans</name>
    <dbReference type="NCBI Taxonomy" id="490573"/>
    <lineage>
        <taxon>Bacteria</taxon>
        <taxon>Bacillati</taxon>
        <taxon>Actinomycetota</taxon>
        <taxon>Thermoleophilia</taxon>
        <taxon>Solirubrobacterales</taxon>
        <taxon>Solirubrobacteraceae</taxon>
        <taxon>Solirubrobacter</taxon>
    </lineage>
</organism>
<name>A0A9X3MV33_9ACTN</name>
<dbReference type="EMBL" id="JAPDOD010000022">
    <property type="protein sequence ID" value="MDA0163045.1"/>
    <property type="molecule type" value="Genomic_DNA"/>
</dbReference>
<feature type="signal peptide" evidence="1">
    <location>
        <begin position="1"/>
        <end position="26"/>
    </location>
</feature>
<evidence type="ECO:0000256" key="1">
    <source>
        <dbReference type="SAM" id="SignalP"/>
    </source>
</evidence>
<proteinExistence type="predicted"/>
<accession>A0A9X3MV33</accession>
<evidence type="ECO:0000313" key="2">
    <source>
        <dbReference type="EMBL" id="MDA0163045.1"/>
    </source>
</evidence>